<reference evidence="17" key="1">
    <citation type="submission" date="2020-11" db="EMBL/GenBank/DDBJ databases">
        <title>Azospira inquinata sp. nov.</title>
        <authorList>
            <person name="Moe W.M."/>
            <person name="Mikes M.C."/>
        </authorList>
    </citation>
    <scope>NUCLEOTIDE SEQUENCE</scope>
    <source>
        <strain evidence="17">Azo-3</strain>
    </source>
</reference>
<evidence type="ECO:0000256" key="4">
    <source>
        <dbReference type="ARBA" id="ARBA00022723"/>
    </source>
</evidence>
<evidence type="ECO:0000256" key="9">
    <source>
        <dbReference type="ARBA" id="ARBA00023049"/>
    </source>
</evidence>
<dbReference type="Pfam" id="PF01435">
    <property type="entry name" value="Peptidase_M48"/>
    <property type="match status" value="1"/>
</dbReference>
<keyword evidence="8 14" id="KW-1133">Transmembrane helix</keyword>
<feature type="binding site" evidence="12">
    <location>
        <position position="287"/>
    </location>
    <ligand>
        <name>Zn(2+)</name>
        <dbReference type="ChEBI" id="CHEBI:29105"/>
        <note>catalytic</note>
    </ligand>
</feature>
<keyword evidence="9 13" id="KW-0482">Metalloprotease</keyword>
<protein>
    <submittedName>
        <fullName evidence="17">M48 family metallopeptidase</fullName>
    </submittedName>
</protein>
<feature type="transmembrane region" description="Helical" evidence="14">
    <location>
        <begin position="6"/>
        <end position="27"/>
    </location>
</feature>
<keyword evidence="2 13" id="KW-0645">Protease</keyword>
<gene>
    <name evidence="17" type="ORF">Azoinq_11710</name>
</gene>
<evidence type="ECO:0000256" key="5">
    <source>
        <dbReference type="ARBA" id="ARBA00022801"/>
    </source>
</evidence>
<comment type="similarity">
    <text evidence="13">Belongs to the peptidase M48 family.</text>
</comment>
<evidence type="ECO:0000259" key="15">
    <source>
        <dbReference type="Pfam" id="PF01435"/>
    </source>
</evidence>
<keyword evidence="4 12" id="KW-0479">Metal-binding</keyword>
<feature type="binding site" evidence="12">
    <location>
        <position position="291"/>
    </location>
    <ligand>
        <name>Zn(2+)</name>
        <dbReference type="ChEBI" id="CHEBI:29105"/>
        <note>catalytic</note>
    </ligand>
</feature>
<feature type="active site" evidence="11">
    <location>
        <position position="288"/>
    </location>
</feature>
<feature type="transmembrane region" description="Helical" evidence="14">
    <location>
        <begin position="151"/>
        <end position="179"/>
    </location>
</feature>
<comment type="subcellular location">
    <subcellularLocation>
        <location evidence="1">Endoplasmic reticulum membrane</location>
        <topology evidence="1">Multi-pass membrane protein</topology>
    </subcellularLocation>
</comment>
<evidence type="ECO:0000259" key="16">
    <source>
        <dbReference type="Pfam" id="PF16491"/>
    </source>
</evidence>
<feature type="transmembrane region" description="Helical" evidence="14">
    <location>
        <begin position="108"/>
        <end position="130"/>
    </location>
</feature>
<feature type="transmembrane region" description="Helical" evidence="14">
    <location>
        <begin position="336"/>
        <end position="356"/>
    </location>
</feature>
<dbReference type="Pfam" id="PF16491">
    <property type="entry name" value="Peptidase_M48_N"/>
    <property type="match status" value="1"/>
</dbReference>
<dbReference type="PANTHER" id="PTHR10120">
    <property type="entry name" value="CAAX PRENYL PROTEASE 1"/>
    <property type="match status" value="1"/>
</dbReference>
<dbReference type="EMBL" id="CP064782">
    <property type="protein sequence ID" value="QWT48512.1"/>
    <property type="molecule type" value="Genomic_DNA"/>
</dbReference>
<evidence type="ECO:0000313" key="18">
    <source>
        <dbReference type="Proteomes" id="UP000683428"/>
    </source>
</evidence>
<dbReference type="AlphaFoldDB" id="A0A975XU84"/>
<feature type="transmembrane region" description="Helical" evidence="14">
    <location>
        <begin position="301"/>
        <end position="324"/>
    </location>
</feature>
<dbReference type="InterPro" id="IPR001915">
    <property type="entry name" value="Peptidase_M48"/>
</dbReference>
<evidence type="ECO:0000256" key="14">
    <source>
        <dbReference type="SAM" id="Phobius"/>
    </source>
</evidence>
<evidence type="ECO:0000256" key="10">
    <source>
        <dbReference type="ARBA" id="ARBA00023136"/>
    </source>
</evidence>
<evidence type="ECO:0000256" key="8">
    <source>
        <dbReference type="ARBA" id="ARBA00022989"/>
    </source>
</evidence>
<feature type="binding site" evidence="12">
    <location>
        <position position="365"/>
    </location>
    <ligand>
        <name>Zn(2+)</name>
        <dbReference type="ChEBI" id="CHEBI:29105"/>
        <note>catalytic</note>
    </ligand>
</feature>
<organism evidence="17 18">
    <name type="scientific">Azospira inquinata</name>
    <dbReference type="NCBI Taxonomy" id="2785627"/>
    <lineage>
        <taxon>Bacteria</taxon>
        <taxon>Pseudomonadati</taxon>
        <taxon>Pseudomonadota</taxon>
        <taxon>Betaproteobacteria</taxon>
        <taxon>Rhodocyclales</taxon>
        <taxon>Rhodocyclaceae</taxon>
        <taxon>Azospira</taxon>
    </lineage>
</organism>
<feature type="active site" description="Proton donor" evidence="11">
    <location>
        <position position="369"/>
    </location>
</feature>
<evidence type="ECO:0000256" key="1">
    <source>
        <dbReference type="ARBA" id="ARBA00004477"/>
    </source>
</evidence>
<dbReference type="KEGG" id="aiq:Azoinq_11710"/>
<keyword evidence="3 14" id="KW-0812">Transmembrane</keyword>
<dbReference type="GO" id="GO:0004222">
    <property type="term" value="F:metalloendopeptidase activity"/>
    <property type="evidence" value="ECO:0007669"/>
    <property type="project" value="InterPro"/>
</dbReference>
<dbReference type="Proteomes" id="UP000683428">
    <property type="component" value="Chromosome"/>
</dbReference>
<evidence type="ECO:0000256" key="7">
    <source>
        <dbReference type="ARBA" id="ARBA00022833"/>
    </source>
</evidence>
<dbReference type="RefSeq" id="WP_216128871.1">
    <property type="nucleotide sequence ID" value="NZ_CP064782.1"/>
</dbReference>
<evidence type="ECO:0000256" key="6">
    <source>
        <dbReference type="ARBA" id="ARBA00022824"/>
    </source>
</evidence>
<evidence type="ECO:0000256" key="12">
    <source>
        <dbReference type="PIRSR" id="PIRSR627057-2"/>
    </source>
</evidence>
<dbReference type="GO" id="GO:0071586">
    <property type="term" value="P:CAAX-box protein processing"/>
    <property type="evidence" value="ECO:0007669"/>
    <property type="project" value="InterPro"/>
</dbReference>
<dbReference type="InterPro" id="IPR027057">
    <property type="entry name" value="CAXX_Prtase_1"/>
</dbReference>
<proteinExistence type="inferred from homology"/>
<evidence type="ECO:0000313" key="17">
    <source>
        <dbReference type="EMBL" id="QWT48512.1"/>
    </source>
</evidence>
<evidence type="ECO:0000256" key="13">
    <source>
        <dbReference type="RuleBase" id="RU003983"/>
    </source>
</evidence>
<dbReference type="InterPro" id="IPR032456">
    <property type="entry name" value="Peptidase_M48_N"/>
</dbReference>
<evidence type="ECO:0000256" key="3">
    <source>
        <dbReference type="ARBA" id="ARBA00022692"/>
    </source>
</evidence>
<keyword evidence="6" id="KW-0256">Endoplasmic reticulum</keyword>
<evidence type="ECO:0000256" key="11">
    <source>
        <dbReference type="PIRSR" id="PIRSR627057-1"/>
    </source>
</evidence>
<feature type="transmembrane region" description="Helical" evidence="14">
    <location>
        <begin position="73"/>
        <end position="96"/>
    </location>
</feature>
<feature type="transmembrane region" description="Helical" evidence="14">
    <location>
        <begin position="185"/>
        <end position="204"/>
    </location>
</feature>
<keyword evidence="7 12" id="KW-0862">Zinc</keyword>
<dbReference type="FunFam" id="3.30.2010.10:FF:000002">
    <property type="entry name" value="CAAX prenyl protease"/>
    <property type="match status" value="1"/>
</dbReference>
<accession>A0A975XU84</accession>
<dbReference type="GO" id="GO:0046872">
    <property type="term" value="F:metal ion binding"/>
    <property type="evidence" value="ECO:0007669"/>
    <property type="project" value="UniProtKB-KW"/>
</dbReference>
<feature type="domain" description="CAAX prenyl protease 1 N-terminal" evidence="16">
    <location>
        <begin position="31"/>
        <end position="214"/>
    </location>
</feature>
<name>A0A975XU84_9RHOO</name>
<dbReference type="CDD" id="cd07343">
    <property type="entry name" value="M48A_Zmpste24p_like"/>
    <property type="match status" value="1"/>
</dbReference>
<feature type="domain" description="Peptidase M48" evidence="15">
    <location>
        <begin position="217"/>
        <end position="422"/>
    </location>
</feature>
<keyword evidence="18" id="KW-1185">Reference proteome</keyword>
<keyword evidence="10 14" id="KW-0472">Membrane</keyword>
<sequence>MPNDFISPFRLLFLLALALSLGVRLWLARRQMAHVLAHRQAVPPEFADRIALAAHQKAADYTRARGTLGIYQTLADTALLLVFTLGGGLEALHGFWSSQLVAPGAAPGYAYGIALIFSVTVISSLVDLPFGLYRQFVLEQRFGFNRMSLGLFFGDLLKSTLIGLVIGTPVLLAVLWLMAHMGAYWWFYVWLFWSAFNLLLLFIYPTWIAPLFNKFTPLEDGELKERILGLLSRCGFAASGLFVMDGSKRSAHGNAYFTGFGNNKRIVFFDTLINRLAPREAEAVLAHELGHFKRRHIVQRIVLLFLMSLGFLWVLGQLISAPWFYAGLGVQAQNTALALILFFLVVPVFTFLFTPLGSLLSRRHEYQADAYAAEHADGEELIHALVKLYEDNASTLTPDPLHSLFYDSHPPAALRIGHLRALKAQGTAH</sequence>
<comment type="cofactor">
    <cofactor evidence="12 13">
        <name>Zn(2+)</name>
        <dbReference type="ChEBI" id="CHEBI:29105"/>
    </cofactor>
    <text evidence="12 13">Binds 1 zinc ion per subunit.</text>
</comment>
<evidence type="ECO:0000256" key="2">
    <source>
        <dbReference type="ARBA" id="ARBA00022670"/>
    </source>
</evidence>
<keyword evidence="5 13" id="KW-0378">Hydrolase</keyword>